<dbReference type="EMBL" id="CDHN01000001">
    <property type="protein sequence ID" value="CEJ81796.1"/>
    <property type="molecule type" value="Genomic_DNA"/>
</dbReference>
<feature type="region of interest" description="Disordered" evidence="1">
    <location>
        <begin position="375"/>
        <end position="431"/>
    </location>
</feature>
<feature type="region of interest" description="Disordered" evidence="1">
    <location>
        <begin position="745"/>
        <end position="766"/>
    </location>
</feature>
<name>A0A0A1SUA1_9HYPO</name>
<keyword evidence="3" id="KW-1185">Reference proteome</keyword>
<feature type="region of interest" description="Disordered" evidence="1">
    <location>
        <begin position="690"/>
        <end position="729"/>
    </location>
</feature>
<dbReference type="STRING" id="1531966.A0A0A1SUA1"/>
<feature type="region of interest" description="Disordered" evidence="1">
    <location>
        <begin position="71"/>
        <end position="99"/>
    </location>
</feature>
<evidence type="ECO:0000313" key="3">
    <source>
        <dbReference type="Proteomes" id="UP000039046"/>
    </source>
</evidence>
<proteinExistence type="predicted"/>
<feature type="compositionally biased region" description="Polar residues" evidence="1">
    <location>
        <begin position="720"/>
        <end position="729"/>
    </location>
</feature>
<feature type="compositionally biased region" description="Basic residues" evidence="1">
    <location>
        <begin position="699"/>
        <end position="713"/>
    </location>
</feature>
<organism evidence="2 3">
    <name type="scientific">[Torrubiella] hemipterigena</name>
    <dbReference type="NCBI Taxonomy" id="1531966"/>
    <lineage>
        <taxon>Eukaryota</taxon>
        <taxon>Fungi</taxon>
        <taxon>Dikarya</taxon>
        <taxon>Ascomycota</taxon>
        <taxon>Pezizomycotina</taxon>
        <taxon>Sordariomycetes</taxon>
        <taxon>Hypocreomycetidae</taxon>
        <taxon>Hypocreales</taxon>
        <taxon>Clavicipitaceae</taxon>
        <taxon>Clavicipitaceae incertae sedis</taxon>
        <taxon>'Torrubiella' clade</taxon>
    </lineage>
</organism>
<feature type="region of interest" description="Disordered" evidence="1">
    <location>
        <begin position="183"/>
        <end position="202"/>
    </location>
</feature>
<dbReference type="Proteomes" id="UP000039046">
    <property type="component" value="Unassembled WGS sequence"/>
</dbReference>
<feature type="compositionally biased region" description="Acidic residues" evidence="1">
    <location>
        <begin position="419"/>
        <end position="431"/>
    </location>
</feature>
<dbReference type="OrthoDB" id="5419922at2759"/>
<sequence length="884" mass="96808">MAPQTWANDAMHCSKLDEEAFYVGSDDDDYETPAHRQLQYKLAAKKYLHGDIPILITATLRGPFERSTGWTNPWAKSSPQLPSIKIKSNPTISPIKKSKNLSVSPQKRLQAANEGYLPSPESLKQVSLVNDPEHPYLEQDELDTVQKWRASISQPVQDKDIPVCAKRKRSLSTENWLKTIRNKRARQRTQTGRAADGFGRQLDLNTVSHTQIPASSTEVSLGLRDQDTQDILKPQCSFTSPSRPSPSKELLKRQAKQITEPAEVPILPQNTVALSSPVSLKNETGEARQLQVSNAQTTPRLPSTEFPVPSMSVVQLISPAKTDGSEKQDVKMACELDENDDIHADEAVCEEDEVMHETTTCKEATISEQHVTPVVTSISRPSSPSISTILSTSLARKPTPNANTLSDDHEDDKSSVISNDEDFNDASSEAESEMITPDAQLAEDICSVSHSIAMVEAVHYKPENHQTVALQSHAILPLPDASQDGYDASEVALGIDPEVDLATAAIAVLLSQNSVHETSENDADEALQHSIITSRPCTPPIDTASDELVLGCPVSPSDIPLPSTEIPVKAETQEDAMAVPEYQEQIEPHPPCASAREPVAPEPLTSSTSLDAIYEVETTPEPRLLLPKRFAKRSSLPKTNKPPRPAYVIEKTMEKPQTNQTTTPLGRMGPPPVLMARLCTPEPDFQVKSFSSFMSPSPRKSRRVFPQPKHGRRSCLAGSRNASDSIASQQQIRTVSWAMLAEDNEGGKSAIREQSPPPTISLGDLPTAETDRFANHFSAVVKRTDGLRHKFKSTAQRNSTKIDDKPQEVDQSTVACEVSDTTEAPTVAPAPSMANLQIPRERDAISMEPLDVMDDIFGQMGDMFKAFDVDAELDQARKLTGPVS</sequence>
<accession>A0A0A1SUA1</accession>
<protein>
    <recommendedName>
        <fullName evidence="4">Protamine P1</fullName>
    </recommendedName>
</protein>
<dbReference type="AlphaFoldDB" id="A0A0A1SUA1"/>
<feature type="compositionally biased region" description="Low complexity" evidence="1">
    <location>
        <begin position="375"/>
        <end position="393"/>
    </location>
</feature>
<evidence type="ECO:0000313" key="2">
    <source>
        <dbReference type="EMBL" id="CEJ81796.1"/>
    </source>
</evidence>
<feature type="region of interest" description="Disordered" evidence="1">
    <location>
        <begin position="234"/>
        <end position="256"/>
    </location>
</feature>
<evidence type="ECO:0008006" key="4">
    <source>
        <dbReference type="Google" id="ProtNLM"/>
    </source>
</evidence>
<evidence type="ECO:0000256" key="1">
    <source>
        <dbReference type="SAM" id="MobiDB-lite"/>
    </source>
</evidence>
<gene>
    <name evidence="2" type="ORF">VHEMI01907</name>
</gene>
<feature type="compositionally biased region" description="Polar residues" evidence="1">
    <location>
        <begin position="71"/>
        <end position="92"/>
    </location>
</feature>
<reference evidence="2 3" key="1">
    <citation type="journal article" date="2015" name="Genome Announc.">
        <title>Draft Genome Sequence and Gene Annotation of the Entomopathogenic Fungus Verticillium hemipterigenum.</title>
        <authorList>
            <person name="Horn F."/>
            <person name="Habel A."/>
            <person name="Scharf D.H."/>
            <person name="Dworschak J."/>
            <person name="Brakhage A.A."/>
            <person name="Guthke R."/>
            <person name="Hertweck C."/>
            <person name="Linde J."/>
        </authorList>
    </citation>
    <scope>NUCLEOTIDE SEQUENCE [LARGE SCALE GENOMIC DNA]</scope>
</reference>
<dbReference type="HOGENOM" id="CLU_011503_0_0_1"/>